<evidence type="ECO:0000256" key="7">
    <source>
        <dbReference type="ARBA" id="ARBA00022833"/>
    </source>
</evidence>
<dbReference type="Gene3D" id="3.30.505.10">
    <property type="entry name" value="SH2 domain"/>
    <property type="match status" value="1"/>
</dbReference>
<dbReference type="PROSITE" id="PS50001">
    <property type="entry name" value="SH2"/>
    <property type="match status" value="1"/>
</dbReference>
<dbReference type="InterPro" id="IPR036860">
    <property type="entry name" value="SH2_dom_sf"/>
</dbReference>
<dbReference type="InterPro" id="IPR036872">
    <property type="entry name" value="CH_dom_sf"/>
</dbReference>
<dbReference type="SMART" id="SM00033">
    <property type="entry name" value="CH"/>
    <property type="match status" value="1"/>
</dbReference>
<dbReference type="InParanoid" id="A0A139WAM6"/>
<evidence type="ECO:0000259" key="13">
    <source>
        <dbReference type="PROSITE" id="PS50010"/>
    </source>
</evidence>
<dbReference type="SMART" id="SM00325">
    <property type="entry name" value="RhoGEF"/>
    <property type="match status" value="1"/>
</dbReference>
<dbReference type="GO" id="GO:0007264">
    <property type="term" value="P:small GTPase-mediated signal transduction"/>
    <property type="evidence" value="ECO:0000318"/>
    <property type="project" value="GO_Central"/>
</dbReference>
<dbReference type="Gene3D" id="3.30.60.20">
    <property type="match status" value="1"/>
</dbReference>
<keyword evidence="5" id="KW-0677">Repeat</keyword>
<evidence type="ECO:0000313" key="17">
    <source>
        <dbReference type="Proteomes" id="UP000007266"/>
    </source>
</evidence>
<dbReference type="InterPro" id="IPR000219">
    <property type="entry name" value="DH_dom"/>
</dbReference>
<feature type="domain" description="Phorbol-ester/DAG-type" evidence="15">
    <location>
        <begin position="597"/>
        <end position="646"/>
    </location>
</feature>
<dbReference type="InterPro" id="IPR055251">
    <property type="entry name" value="SOS1_NGEF_PH"/>
</dbReference>
<evidence type="ECO:0000256" key="5">
    <source>
        <dbReference type="ARBA" id="ARBA00022737"/>
    </source>
</evidence>
<dbReference type="PROSITE" id="PS50002">
    <property type="entry name" value="SH3"/>
    <property type="match status" value="1"/>
</dbReference>
<dbReference type="InterPro" id="IPR036028">
    <property type="entry name" value="SH3-like_dom_sf"/>
</dbReference>
<organism evidence="16 17">
    <name type="scientific">Tribolium castaneum</name>
    <name type="common">Red flour beetle</name>
    <dbReference type="NCBI Taxonomy" id="7070"/>
    <lineage>
        <taxon>Eukaryota</taxon>
        <taxon>Metazoa</taxon>
        <taxon>Ecdysozoa</taxon>
        <taxon>Arthropoda</taxon>
        <taxon>Hexapoda</taxon>
        <taxon>Insecta</taxon>
        <taxon>Pterygota</taxon>
        <taxon>Neoptera</taxon>
        <taxon>Endopterygota</taxon>
        <taxon>Coleoptera</taxon>
        <taxon>Polyphaga</taxon>
        <taxon>Cucujiformia</taxon>
        <taxon>Tenebrionidae</taxon>
        <taxon>Tenebrionidae incertae sedis</taxon>
        <taxon>Tribolium</taxon>
    </lineage>
</organism>
<feature type="domain" description="Calponin-homology (CH)" evidence="14">
    <location>
        <begin position="13"/>
        <end position="132"/>
    </location>
</feature>
<dbReference type="eggNOG" id="KOG2996">
    <property type="taxonomic scope" value="Eukaryota"/>
</dbReference>
<dbReference type="Gene3D" id="2.30.30.40">
    <property type="entry name" value="SH3 Domains"/>
    <property type="match status" value="1"/>
</dbReference>
<keyword evidence="17" id="KW-1185">Reference proteome</keyword>
<dbReference type="FunCoup" id="A0A139WAM6">
    <property type="interactions" value="777"/>
</dbReference>
<reference evidence="16 17" key="1">
    <citation type="journal article" date="2008" name="Nature">
        <title>The genome of the model beetle and pest Tribolium castaneum.</title>
        <authorList>
            <consortium name="Tribolium Genome Sequencing Consortium"/>
            <person name="Richards S."/>
            <person name="Gibbs R.A."/>
            <person name="Weinstock G.M."/>
            <person name="Brown S.J."/>
            <person name="Denell R."/>
            <person name="Beeman R.W."/>
            <person name="Gibbs R."/>
            <person name="Beeman R.W."/>
            <person name="Brown S.J."/>
            <person name="Bucher G."/>
            <person name="Friedrich M."/>
            <person name="Grimmelikhuijzen C.J."/>
            <person name="Klingler M."/>
            <person name="Lorenzen M."/>
            <person name="Richards S."/>
            <person name="Roth S."/>
            <person name="Schroder R."/>
            <person name="Tautz D."/>
            <person name="Zdobnov E.M."/>
            <person name="Muzny D."/>
            <person name="Gibbs R.A."/>
            <person name="Weinstock G.M."/>
            <person name="Attaway T."/>
            <person name="Bell S."/>
            <person name="Buhay C.J."/>
            <person name="Chandrabose M.N."/>
            <person name="Chavez D."/>
            <person name="Clerk-Blankenburg K.P."/>
            <person name="Cree A."/>
            <person name="Dao M."/>
            <person name="Davis C."/>
            <person name="Chacko J."/>
            <person name="Dinh H."/>
            <person name="Dugan-Rocha S."/>
            <person name="Fowler G."/>
            <person name="Garner T.T."/>
            <person name="Garnes J."/>
            <person name="Gnirke A."/>
            <person name="Hawes A."/>
            <person name="Hernandez J."/>
            <person name="Hines S."/>
            <person name="Holder M."/>
            <person name="Hume J."/>
            <person name="Jhangiani S.N."/>
            <person name="Joshi V."/>
            <person name="Khan Z.M."/>
            <person name="Jackson L."/>
            <person name="Kovar C."/>
            <person name="Kowis A."/>
            <person name="Lee S."/>
            <person name="Lewis L.R."/>
            <person name="Margolis J."/>
            <person name="Morgan M."/>
            <person name="Nazareth L.V."/>
            <person name="Nguyen N."/>
            <person name="Okwuonu G."/>
            <person name="Parker D."/>
            <person name="Richards S."/>
            <person name="Ruiz S.J."/>
            <person name="Santibanez J."/>
            <person name="Savard J."/>
            <person name="Scherer S.E."/>
            <person name="Schneider B."/>
            <person name="Sodergren E."/>
            <person name="Tautz D."/>
            <person name="Vattahil S."/>
            <person name="Villasana D."/>
            <person name="White C.S."/>
            <person name="Wright R."/>
            <person name="Park Y."/>
            <person name="Beeman R.W."/>
            <person name="Lord J."/>
            <person name="Oppert B."/>
            <person name="Lorenzen M."/>
            <person name="Brown S."/>
            <person name="Wang L."/>
            <person name="Savard J."/>
            <person name="Tautz D."/>
            <person name="Richards S."/>
            <person name="Weinstock G."/>
            <person name="Gibbs R.A."/>
            <person name="Liu Y."/>
            <person name="Worley K."/>
            <person name="Weinstock G."/>
            <person name="Elsik C.G."/>
            <person name="Reese J.T."/>
            <person name="Elhaik E."/>
            <person name="Landan G."/>
            <person name="Graur D."/>
            <person name="Arensburger P."/>
            <person name="Atkinson P."/>
            <person name="Beeman R.W."/>
            <person name="Beidler J."/>
            <person name="Brown S.J."/>
            <person name="Demuth J.P."/>
            <person name="Drury D.W."/>
            <person name="Du Y.Z."/>
            <person name="Fujiwara H."/>
            <person name="Lorenzen M."/>
            <person name="Maselli V."/>
            <person name="Osanai M."/>
            <person name="Park Y."/>
            <person name="Robertson H.M."/>
            <person name="Tu Z."/>
            <person name="Wang J.J."/>
            <person name="Wang S."/>
            <person name="Richards S."/>
            <person name="Song H."/>
            <person name="Zhang L."/>
            <person name="Sodergren E."/>
            <person name="Werner D."/>
            <person name="Stanke M."/>
            <person name="Morgenstern B."/>
            <person name="Solovyev V."/>
            <person name="Kosarev P."/>
            <person name="Brown G."/>
            <person name="Chen H.C."/>
            <person name="Ermolaeva O."/>
            <person name="Hlavina W."/>
            <person name="Kapustin Y."/>
            <person name="Kiryutin B."/>
            <person name="Kitts P."/>
            <person name="Maglott D."/>
            <person name="Pruitt K."/>
            <person name="Sapojnikov V."/>
            <person name="Souvorov A."/>
            <person name="Mackey A.J."/>
            <person name="Waterhouse R.M."/>
            <person name="Wyder S."/>
            <person name="Zdobnov E.M."/>
            <person name="Zdobnov E.M."/>
            <person name="Wyder S."/>
            <person name="Kriventseva E.V."/>
            <person name="Kadowaki T."/>
            <person name="Bork P."/>
            <person name="Aranda M."/>
            <person name="Bao R."/>
            <person name="Beermann A."/>
            <person name="Berns N."/>
            <person name="Bolognesi R."/>
            <person name="Bonneton F."/>
            <person name="Bopp D."/>
            <person name="Brown S.J."/>
            <person name="Bucher G."/>
            <person name="Butts T."/>
            <person name="Chaumot A."/>
            <person name="Denell R.E."/>
            <person name="Ferrier D.E."/>
            <person name="Friedrich M."/>
            <person name="Gordon C.M."/>
            <person name="Jindra M."/>
            <person name="Klingler M."/>
            <person name="Lan Q."/>
            <person name="Lattorff H.M."/>
            <person name="Laudet V."/>
            <person name="von Levetsow C."/>
            <person name="Liu Z."/>
            <person name="Lutz R."/>
            <person name="Lynch J.A."/>
            <person name="da Fonseca R.N."/>
            <person name="Posnien N."/>
            <person name="Reuter R."/>
            <person name="Roth S."/>
            <person name="Savard J."/>
            <person name="Schinko J.B."/>
            <person name="Schmitt C."/>
            <person name="Schoppmeier M."/>
            <person name="Schroder R."/>
            <person name="Shippy T.D."/>
            <person name="Simonnet F."/>
            <person name="Marques-Souza H."/>
            <person name="Tautz D."/>
            <person name="Tomoyasu Y."/>
            <person name="Trauner J."/>
            <person name="Van der Zee M."/>
            <person name="Vervoort M."/>
            <person name="Wittkopp N."/>
            <person name="Wimmer E.A."/>
            <person name="Yang X."/>
            <person name="Jones A.K."/>
            <person name="Sattelle D.B."/>
            <person name="Ebert P.R."/>
            <person name="Nelson D."/>
            <person name="Scott J.G."/>
            <person name="Beeman R.W."/>
            <person name="Muthukrishnan S."/>
            <person name="Kramer K.J."/>
            <person name="Arakane Y."/>
            <person name="Beeman R.W."/>
            <person name="Zhu Q."/>
            <person name="Hogenkamp D."/>
            <person name="Dixit R."/>
            <person name="Oppert B."/>
            <person name="Jiang H."/>
            <person name="Zou Z."/>
            <person name="Marshall J."/>
            <person name="Elpidina E."/>
            <person name="Vinokurov K."/>
            <person name="Oppert C."/>
            <person name="Zou Z."/>
            <person name="Evans J."/>
            <person name="Lu Z."/>
            <person name="Zhao P."/>
            <person name="Sumathipala N."/>
            <person name="Altincicek B."/>
            <person name="Vilcinskas A."/>
            <person name="Williams M."/>
            <person name="Hultmark D."/>
            <person name="Hetru C."/>
            <person name="Jiang H."/>
            <person name="Grimmelikhuijzen C.J."/>
            <person name="Hauser F."/>
            <person name="Cazzamali G."/>
            <person name="Williamson M."/>
            <person name="Park Y."/>
            <person name="Li B."/>
            <person name="Tanaka Y."/>
            <person name="Predel R."/>
            <person name="Neupert S."/>
            <person name="Schachtner J."/>
            <person name="Verleyen P."/>
            <person name="Raible F."/>
            <person name="Bork P."/>
            <person name="Friedrich M."/>
            <person name="Walden K.K."/>
            <person name="Robertson H.M."/>
            <person name="Angeli S."/>
            <person name="Foret S."/>
            <person name="Bucher G."/>
            <person name="Schuetz S."/>
            <person name="Maleszka R."/>
            <person name="Wimmer E.A."/>
            <person name="Beeman R.W."/>
            <person name="Lorenzen M."/>
            <person name="Tomoyasu Y."/>
            <person name="Miller S.C."/>
            <person name="Grossmann D."/>
            <person name="Bucher G."/>
        </authorList>
    </citation>
    <scope>NUCLEOTIDE SEQUENCE [LARGE SCALE GENOMIC DNA]</scope>
    <source>
        <strain evidence="16 17">Georgia GA2</strain>
    </source>
</reference>
<dbReference type="PROSITE" id="PS50021">
    <property type="entry name" value="CH"/>
    <property type="match status" value="1"/>
</dbReference>
<dbReference type="InterPro" id="IPR037832">
    <property type="entry name" value="PH_Vav"/>
</dbReference>
<evidence type="ECO:0000256" key="8">
    <source>
        <dbReference type="ARBA" id="ARBA00022999"/>
    </source>
</evidence>
<dbReference type="STRING" id="7070.A0A139WAM6"/>
<evidence type="ECO:0000259" key="12">
    <source>
        <dbReference type="PROSITE" id="PS50002"/>
    </source>
</evidence>
<evidence type="ECO:0000256" key="3">
    <source>
        <dbReference type="ARBA" id="ARBA00022658"/>
    </source>
</evidence>
<dbReference type="Gene3D" id="1.10.418.10">
    <property type="entry name" value="Calponin-like domain"/>
    <property type="match status" value="1"/>
</dbReference>
<keyword evidence="2" id="KW-0597">Phosphoprotein</keyword>
<dbReference type="GO" id="GO:0016477">
    <property type="term" value="P:cell migration"/>
    <property type="evidence" value="ECO:0000318"/>
    <property type="project" value="GO_Central"/>
</dbReference>
<dbReference type="InterPro" id="IPR001849">
    <property type="entry name" value="PH_domain"/>
</dbReference>
<sequence length="845" mass="98844">MATALYTDKDTNDELWKECSKWLTRWGMLRADHRANWPDACIADLANILRDGVLLCKLLNKISPGCIDMKNVNLKPAMAQFLSLHNIELFLKTCVISFGLKDQDLFDPLVLFELTNFHKVLCTLSKLSLTKEAQKSNILGFTAQGVKTKEEDVIYQSLKSVYVRTNEPSWLQFTIPCPRPEDREEEVYDDLCYVTFSTCLPEVCIIFPPVLYLSPVYYFVACLFCFCYIREMPTNARGMNDPIYDVAGEEIYQDLCALRPVNEQPQTFEKRDFVIKELLDTEKNYVEVLAKLKRNFMKPLANQMKPQDHEVVFYKIYDLHEIHLAFYRELTRFRDPGFRLSSIFMNWRERFLVYGGYCANLTRATNLLQELCDCDENFNATIVAYEKEDNNGRFKLRDVLSVPMQRILKYHLLLEKLIENTDPNDEECNDLRRAREAMLDVAGFINEAARDSEHLAVIQNLQENIVEWYRSPDHRLVNYGRLIKDGEMKIKAHDDQKIRNRYVFIFDKCILICKQIKVRQFAFRNIINISEYHVDDTHNRAVLSRDARFCYHFHLVKNDNVMVYTIFVRTLELKQQMIKAINDALDNIHPAAIKRTNHTFELQTFNGPVQCFHCSKYLRGLIYQGYKCGVCGIGVHKHCIAHSGRCGSHNHHSTSDLVMNGADACLRDKLWFVGEMDRSRAQNELERRENGTFLVRIRPQSEDKDKYALSLKTNDTVKHMKICSTGEHEGKYYLSLSKFFSNIEELVLNYQTNSLKENFERLEENTKLLWPYRQLLATVIRNFEPTEICHLPLREGQIIYVIGKEGYREGWWKGRNDRQESGFFPSNAVRIDGEARLNTSRHFTQ</sequence>
<dbReference type="InterPro" id="IPR011993">
    <property type="entry name" value="PH-like_dom_sf"/>
</dbReference>
<proteinExistence type="predicted"/>
<dbReference type="InterPro" id="IPR001452">
    <property type="entry name" value="SH3_domain"/>
</dbReference>
<dbReference type="SUPFAM" id="SSF48065">
    <property type="entry name" value="DBL homology domain (DH-domain)"/>
    <property type="match status" value="1"/>
</dbReference>
<dbReference type="Pfam" id="PF00017">
    <property type="entry name" value="SH2"/>
    <property type="match status" value="1"/>
</dbReference>
<keyword evidence="3" id="KW-0344">Guanine-nucleotide releasing factor</keyword>
<dbReference type="Pfam" id="PF07653">
    <property type="entry name" value="SH3_2"/>
    <property type="match status" value="1"/>
</dbReference>
<protein>
    <submittedName>
        <fullName evidence="16">Protein vav-like Protein</fullName>
    </submittedName>
</protein>
<dbReference type="SUPFAM" id="SSF55550">
    <property type="entry name" value="SH2 domain"/>
    <property type="match status" value="1"/>
</dbReference>
<dbReference type="GO" id="GO:0005737">
    <property type="term" value="C:cytoplasm"/>
    <property type="evidence" value="ECO:0000318"/>
    <property type="project" value="GO_Central"/>
</dbReference>
<dbReference type="InterPro" id="IPR000980">
    <property type="entry name" value="SH2"/>
</dbReference>
<dbReference type="Pfam" id="PF00130">
    <property type="entry name" value="C1_1"/>
    <property type="match status" value="1"/>
</dbReference>
<dbReference type="Pfam" id="PF00307">
    <property type="entry name" value="CH"/>
    <property type="match status" value="1"/>
</dbReference>
<dbReference type="Proteomes" id="UP000007266">
    <property type="component" value="Linkage group 10"/>
</dbReference>
<gene>
    <name evidence="16" type="primary">AUGUSTUS-3.0.2_04356</name>
    <name evidence="16" type="ORF">TcasGA2_TC004356</name>
</gene>
<keyword evidence="7" id="KW-0862">Zinc</keyword>
<dbReference type="SMART" id="SM00233">
    <property type="entry name" value="PH"/>
    <property type="match status" value="1"/>
</dbReference>
<reference evidence="16 17" key="2">
    <citation type="journal article" date="2010" name="Nucleic Acids Res.">
        <title>BeetleBase in 2010: revisions to provide comprehensive genomic information for Tribolium castaneum.</title>
        <authorList>
            <person name="Kim H.S."/>
            <person name="Murphy T."/>
            <person name="Xia J."/>
            <person name="Caragea D."/>
            <person name="Park Y."/>
            <person name="Beeman R.W."/>
            <person name="Lorenzen M.D."/>
            <person name="Butcher S."/>
            <person name="Manak J.R."/>
            <person name="Brown S.J."/>
        </authorList>
    </citation>
    <scope>GENOME REANNOTATION</scope>
    <source>
        <strain evidence="16 17">Georgia GA2</strain>
    </source>
</reference>
<dbReference type="Gene3D" id="2.30.29.30">
    <property type="entry name" value="Pleckstrin-homology domain (PH domain)/Phosphotyrosine-binding domain (PTB)"/>
    <property type="match status" value="1"/>
</dbReference>
<dbReference type="CDD" id="cd20810">
    <property type="entry name" value="C1_VAV"/>
    <property type="match status" value="1"/>
</dbReference>
<feature type="domain" description="SH3" evidence="12">
    <location>
        <begin position="772"/>
        <end position="834"/>
    </location>
</feature>
<evidence type="ECO:0000313" key="16">
    <source>
        <dbReference type="EMBL" id="KYB24949.1"/>
    </source>
</evidence>
<dbReference type="InterPro" id="IPR035899">
    <property type="entry name" value="DBL_dom_sf"/>
</dbReference>
<dbReference type="CDD" id="cd00174">
    <property type="entry name" value="SH3"/>
    <property type="match status" value="1"/>
</dbReference>
<evidence type="ECO:0000256" key="1">
    <source>
        <dbReference type="ARBA" id="ARBA00022443"/>
    </source>
</evidence>
<dbReference type="InterPro" id="IPR002219">
    <property type="entry name" value="PKC_DAG/PE"/>
</dbReference>
<evidence type="ECO:0000256" key="9">
    <source>
        <dbReference type="PROSITE-ProRule" id="PRU00191"/>
    </source>
</evidence>
<accession>A0A139WAM6</accession>
<dbReference type="SUPFAM" id="SSF50044">
    <property type="entry name" value="SH3-domain"/>
    <property type="match status" value="1"/>
</dbReference>
<dbReference type="PROSITE" id="PS50010">
    <property type="entry name" value="DH_2"/>
    <property type="match status" value="1"/>
</dbReference>
<feature type="domain" description="SH2" evidence="11">
    <location>
        <begin position="671"/>
        <end position="772"/>
    </location>
</feature>
<evidence type="ECO:0000256" key="4">
    <source>
        <dbReference type="ARBA" id="ARBA00022723"/>
    </source>
</evidence>
<dbReference type="PANTHER" id="PTHR45818:SF3">
    <property type="entry name" value="PROTEIN VAV"/>
    <property type="match status" value="1"/>
</dbReference>
<evidence type="ECO:0000256" key="10">
    <source>
        <dbReference type="PROSITE-ProRule" id="PRU00192"/>
    </source>
</evidence>
<name>A0A139WAM6_TRICA</name>
<dbReference type="PROSITE" id="PS00479">
    <property type="entry name" value="ZF_DAG_PE_1"/>
    <property type="match status" value="1"/>
</dbReference>
<dbReference type="CDD" id="cd01223">
    <property type="entry name" value="PH_Vav"/>
    <property type="match status" value="1"/>
</dbReference>
<dbReference type="GO" id="GO:0008270">
    <property type="term" value="F:zinc ion binding"/>
    <property type="evidence" value="ECO:0007669"/>
    <property type="project" value="UniProtKB-KW"/>
</dbReference>
<keyword evidence="8 9" id="KW-0727">SH2 domain</keyword>
<dbReference type="GO" id="GO:0009653">
    <property type="term" value="P:anatomical structure morphogenesis"/>
    <property type="evidence" value="ECO:0007669"/>
    <property type="project" value="UniProtKB-ARBA"/>
</dbReference>
<dbReference type="SUPFAM" id="SSF50729">
    <property type="entry name" value="PH domain-like"/>
    <property type="match status" value="1"/>
</dbReference>
<dbReference type="AlphaFoldDB" id="A0A139WAM6"/>
<dbReference type="GO" id="GO:0005085">
    <property type="term" value="F:guanyl-nucleotide exchange factor activity"/>
    <property type="evidence" value="ECO:0000318"/>
    <property type="project" value="GO_Central"/>
</dbReference>
<dbReference type="Gene3D" id="1.20.900.10">
    <property type="entry name" value="Dbl homology (DH) domain"/>
    <property type="match status" value="1"/>
</dbReference>
<dbReference type="PANTHER" id="PTHR45818">
    <property type="entry name" value="PROTEIN VAV"/>
    <property type="match status" value="1"/>
</dbReference>
<keyword evidence="4" id="KW-0479">Metal-binding</keyword>
<keyword evidence="6" id="KW-0863">Zinc-finger</keyword>
<dbReference type="Pfam" id="PF22697">
    <property type="entry name" value="SOS1_NGEF_PH"/>
    <property type="match status" value="1"/>
</dbReference>
<dbReference type="CDD" id="cd00160">
    <property type="entry name" value="RhoGEF"/>
    <property type="match status" value="1"/>
</dbReference>
<dbReference type="InterPro" id="IPR001715">
    <property type="entry name" value="CH_dom"/>
</dbReference>
<dbReference type="OMA" id="LELACIH"/>
<dbReference type="CDD" id="cd21201">
    <property type="entry name" value="CH_VAV"/>
    <property type="match status" value="1"/>
</dbReference>
<dbReference type="SUPFAM" id="SSF47576">
    <property type="entry name" value="Calponin-homology domain, CH-domain"/>
    <property type="match status" value="1"/>
</dbReference>
<dbReference type="Pfam" id="PF00621">
    <property type="entry name" value="RhoGEF"/>
    <property type="match status" value="1"/>
</dbReference>
<dbReference type="GO" id="GO:0048468">
    <property type="term" value="P:cell development"/>
    <property type="evidence" value="ECO:0007669"/>
    <property type="project" value="UniProtKB-ARBA"/>
</dbReference>
<evidence type="ECO:0000259" key="11">
    <source>
        <dbReference type="PROSITE" id="PS50001"/>
    </source>
</evidence>
<dbReference type="SMART" id="SM00326">
    <property type="entry name" value="SH3"/>
    <property type="match status" value="1"/>
</dbReference>
<dbReference type="PROSITE" id="PS50081">
    <property type="entry name" value="ZF_DAG_PE_2"/>
    <property type="match status" value="1"/>
</dbReference>
<dbReference type="PRINTS" id="PR00401">
    <property type="entry name" value="SH2DOMAIN"/>
</dbReference>
<dbReference type="SMART" id="SM00252">
    <property type="entry name" value="SH2"/>
    <property type="match status" value="1"/>
</dbReference>
<feature type="domain" description="DH" evidence="13">
    <location>
        <begin position="270"/>
        <end position="448"/>
    </location>
</feature>
<evidence type="ECO:0000256" key="2">
    <source>
        <dbReference type="ARBA" id="ARBA00022553"/>
    </source>
</evidence>
<evidence type="ECO:0000256" key="6">
    <source>
        <dbReference type="ARBA" id="ARBA00022771"/>
    </source>
</evidence>
<evidence type="ECO:0000259" key="15">
    <source>
        <dbReference type="PROSITE" id="PS50081"/>
    </source>
</evidence>
<dbReference type="EMBL" id="KQ971382">
    <property type="protein sequence ID" value="KYB24949.1"/>
    <property type="molecule type" value="Genomic_DNA"/>
</dbReference>
<dbReference type="SMART" id="SM00109">
    <property type="entry name" value="C1"/>
    <property type="match status" value="1"/>
</dbReference>
<evidence type="ECO:0000259" key="14">
    <source>
        <dbReference type="PROSITE" id="PS50021"/>
    </source>
</evidence>
<keyword evidence="1 10" id="KW-0728">SH3 domain</keyword>